<evidence type="ECO:0000313" key="2">
    <source>
        <dbReference type="Proteomes" id="UP001264340"/>
    </source>
</evidence>
<proteinExistence type="predicted"/>
<comment type="caution">
    <text evidence="1">The sequence shown here is derived from an EMBL/GenBank/DDBJ whole genome shotgun (WGS) entry which is preliminary data.</text>
</comment>
<reference evidence="1 2" key="1">
    <citation type="submission" date="2023-07" db="EMBL/GenBank/DDBJ databases">
        <title>Sorghum-associated microbial communities from plants grown in Nebraska, USA.</title>
        <authorList>
            <person name="Schachtman D."/>
        </authorList>
    </citation>
    <scope>NUCLEOTIDE SEQUENCE [LARGE SCALE GENOMIC DNA]</scope>
    <source>
        <strain evidence="1 2">DS1316</strain>
    </source>
</reference>
<name>A0ABU1LXZ3_9BURK</name>
<keyword evidence="2" id="KW-1185">Reference proteome</keyword>
<dbReference type="RefSeq" id="WP_310124525.1">
    <property type="nucleotide sequence ID" value="NZ_JAVDQV010000011.1"/>
</dbReference>
<dbReference type="EMBL" id="JAVDRP010000010">
    <property type="protein sequence ID" value="MDR6411395.1"/>
    <property type="molecule type" value="Genomic_DNA"/>
</dbReference>
<accession>A0ABU1LXZ3</accession>
<evidence type="ECO:0000313" key="1">
    <source>
        <dbReference type="EMBL" id="MDR6411395.1"/>
    </source>
</evidence>
<sequence>MGAGEEAEIDKGHNAVDAATVTVGELVRKYRQARADSKRAVVPKSNEHYILQRHRPEVAAVTAHKGWRNLKRYTNLDPAQIAKKGRLKLVKAA</sequence>
<protein>
    <submittedName>
        <fullName evidence="1">Uncharacterized protein</fullName>
    </submittedName>
</protein>
<dbReference type="Proteomes" id="UP001264340">
    <property type="component" value="Unassembled WGS sequence"/>
</dbReference>
<organism evidence="1 2">
    <name type="scientific">Paraburkholderia terricola</name>
    <dbReference type="NCBI Taxonomy" id="169427"/>
    <lineage>
        <taxon>Bacteria</taxon>
        <taxon>Pseudomonadati</taxon>
        <taxon>Pseudomonadota</taxon>
        <taxon>Betaproteobacteria</taxon>
        <taxon>Burkholderiales</taxon>
        <taxon>Burkholderiaceae</taxon>
        <taxon>Paraburkholderia</taxon>
    </lineage>
</organism>
<gene>
    <name evidence="1" type="ORF">J2804_004823</name>
</gene>